<dbReference type="Pfam" id="PF14760">
    <property type="entry name" value="Rnk_N"/>
    <property type="match status" value="1"/>
</dbReference>
<protein>
    <submittedName>
        <fullName evidence="3">GreA/GreB family elongation factor</fullName>
    </submittedName>
</protein>
<organism evidence="3 4">
    <name type="scientific">Desulfuromusa kysingii</name>
    <dbReference type="NCBI Taxonomy" id="37625"/>
    <lineage>
        <taxon>Bacteria</taxon>
        <taxon>Pseudomonadati</taxon>
        <taxon>Thermodesulfobacteriota</taxon>
        <taxon>Desulfuromonadia</taxon>
        <taxon>Desulfuromonadales</taxon>
        <taxon>Geopsychrobacteraceae</taxon>
        <taxon>Desulfuromusa</taxon>
    </lineage>
</organism>
<dbReference type="RefSeq" id="WP_092346603.1">
    <property type="nucleotide sequence ID" value="NZ_FNQN01000004.1"/>
</dbReference>
<dbReference type="Gene3D" id="1.10.286.20">
    <property type="match status" value="1"/>
</dbReference>
<gene>
    <name evidence="3" type="ORF">SAMN05660420_01641</name>
</gene>
<dbReference type="Pfam" id="PF01272">
    <property type="entry name" value="GreA_GreB"/>
    <property type="match status" value="1"/>
</dbReference>
<evidence type="ECO:0000313" key="4">
    <source>
        <dbReference type="Proteomes" id="UP000199409"/>
    </source>
</evidence>
<dbReference type="SUPFAM" id="SSF54534">
    <property type="entry name" value="FKBP-like"/>
    <property type="match status" value="1"/>
</dbReference>
<dbReference type="InterPro" id="IPR036953">
    <property type="entry name" value="GreA/GreB_C_sf"/>
</dbReference>
<dbReference type="GO" id="GO:0032784">
    <property type="term" value="P:regulation of DNA-templated transcription elongation"/>
    <property type="evidence" value="ECO:0007669"/>
    <property type="project" value="InterPro"/>
</dbReference>
<dbReference type="PANTHER" id="PTHR30437">
    <property type="entry name" value="TRANSCRIPTION ELONGATION FACTOR GREA"/>
    <property type="match status" value="1"/>
</dbReference>
<feature type="domain" description="Regulator of nucleoside diphosphate kinase N-terminal" evidence="2">
    <location>
        <begin position="5"/>
        <end position="43"/>
    </location>
</feature>
<dbReference type="InterPro" id="IPR029462">
    <property type="entry name" value="Rnk_N"/>
</dbReference>
<evidence type="ECO:0000259" key="1">
    <source>
        <dbReference type="Pfam" id="PF01272"/>
    </source>
</evidence>
<feature type="domain" description="Transcription elongation factor GreA/GreB C-terminal" evidence="1">
    <location>
        <begin position="53"/>
        <end position="128"/>
    </location>
</feature>
<reference evidence="3 4" key="1">
    <citation type="submission" date="2016-10" db="EMBL/GenBank/DDBJ databases">
        <authorList>
            <person name="de Groot N.N."/>
        </authorList>
    </citation>
    <scope>NUCLEOTIDE SEQUENCE [LARGE SCALE GENOMIC DNA]</scope>
    <source>
        <strain evidence="3 4">DSM 7343</strain>
    </source>
</reference>
<keyword evidence="4" id="KW-1185">Reference proteome</keyword>
<dbReference type="GO" id="GO:0070063">
    <property type="term" value="F:RNA polymerase binding"/>
    <property type="evidence" value="ECO:0007669"/>
    <property type="project" value="InterPro"/>
</dbReference>
<dbReference type="STRING" id="37625.SAMN05660420_01641"/>
<dbReference type="Proteomes" id="UP000199409">
    <property type="component" value="Unassembled WGS sequence"/>
</dbReference>
<dbReference type="Gene3D" id="3.10.50.30">
    <property type="entry name" value="Transcription elongation factor, GreA/GreB, C-terminal domain"/>
    <property type="match status" value="1"/>
</dbReference>
<dbReference type="OrthoDB" id="192847at2"/>
<dbReference type="GO" id="GO:0003746">
    <property type="term" value="F:translation elongation factor activity"/>
    <property type="evidence" value="ECO:0007669"/>
    <property type="project" value="UniProtKB-KW"/>
</dbReference>
<accession>A0A1H3ZR01</accession>
<proteinExistence type="predicted"/>
<sequence length="138" mass="15395">MTPRTVYITAYDYERLELLLESMSRGGQNSREDLSSLEDELETCTIVPPHEIPANIVTLNSRIRYLDLDTQQERSVSLVFPSSANLAEGRISITSPIGAAILGYAAGDEVTWKIFNGKKTIRIEEVLYQPEAAGDYLL</sequence>
<dbReference type="PANTHER" id="PTHR30437:SF5">
    <property type="entry name" value="REGULATOR OF NUCLEOSIDE DIPHOSPHATE KINASE"/>
    <property type="match status" value="1"/>
</dbReference>
<name>A0A1H3ZR01_9BACT</name>
<dbReference type="PROSITE" id="PS00830">
    <property type="entry name" value="GREAB_2"/>
    <property type="match status" value="1"/>
</dbReference>
<evidence type="ECO:0000259" key="2">
    <source>
        <dbReference type="Pfam" id="PF14760"/>
    </source>
</evidence>
<keyword evidence="3" id="KW-0251">Elongation factor</keyword>
<evidence type="ECO:0000313" key="3">
    <source>
        <dbReference type="EMBL" id="SEA26150.1"/>
    </source>
</evidence>
<dbReference type="InterPro" id="IPR023459">
    <property type="entry name" value="Tscrpt_elong_fac_GreA/B_fam"/>
</dbReference>
<keyword evidence="3" id="KW-0648">Protein biosynthesis</keyword>
<dbReference type="InterPro" id="IPR018151">
    <property type="entry name" value="TF_GreA/GreB_CS"/>
</dbReference>
<dbReference type="GO" id="GO:0003677">
    <property type="term" value="F:DNA binding"/>
    <property type="evidence" value="ECO:0007669"/>
    <property type="project" value="InterPro"/>
</dbReference>
<dbReference type="NCBIfam" id="NF004396">
    <property type="entry name" value="PRK05753.1"/>
    <property type="match status" value="1"/>
</dbReference>
<dbReference type="GO" id="GO:0006354">
    <property type="term" value="P:DNA-templated transcription elongation"/>
    <property type="evidence" value="ECO:0007669"/>
    <property type="project" value="TreeGrafter"/>
</dbReference>
<dbReference type="AlphaFoldDB" id="A0A1H3ZR01"/>
<dbReference type="EMBL" id="FNQN01000004">
    <property type="protein sequence ID" value="SEA26150.1"/>
    <property type="molecule type" value="Genomic_DNA"/>
</dbReference>
<dbReference type="InterPro" id="IPR001437">
    <property type="entry name" value="Tscrpt_elong_fac_GreA/B_C"/>
</dbReference>